<protein>
    <submittedName>
        <fullName evidence="1">DNA-directed RNA polymerase subunit</fullName>
    </submittedName>
</protein>
<proteinExistence type="predicted"/>
<keyword evidence="1" id="KW-0804">Transcription</keyword>
<keyword evidence="1" id="KW-0240">DNA-directed RNA polymerase</keyword>
<dbReference type="GO" id="GO:0000428">
    <property type="term" value="C:DNA-directed RNA polymerase complex"/>
    <property type="evidence" value="ECO:0007669"/>
    <property type="project" value="UniProtKB-KW"/>
</dbReference>
<reference evidence="1" key="1">
    <citation type="submission" date="2018-02" db="EMBL/GenBank/DDBJ databases">
        <title>Rhizophora mucronata_Transcriptome.</title>
        <authorList>
            <person name="Meera S.P."/>
            <person name="Sreeshan A."/>
            <person name="Augustine A."/>
        </authorList>
    </citation>
    <scope>NUCLEOTIDE SEQUENCE</scope>
    <source>
        <tissue evidence="1">Leaf</tissue>
    </source>
</reference>
<evidence type="ECO:0000313" key="1">
    <source>
        <dbReference type="EMBL" id="MBW88765.1"/>
    </source>
</evidence>
<organism evidence="1">
    <name type="scientific">Rhizophora mucronata</name>
    <name type="common">Asiatic mangrove</name>
    <dbReference type="NCBI Taxonomy" id="61149"/>
    <lineage>
        <taxon>Eukaryota</taxon>
        <taxon>Viridiplantae</taxon>
        <taxon>Streptophyta</taxon>
        <taxon>Embryophyta</taxon>
        <taxon>Tracheophyta</taxon>
        <taxon>Spermatophyta</taxon>
        <taxon>Magnoliopsida</taxon>
        <taxon>eudicotyledons</taxon>
        <taxon>Gunneridae</taxon>
        <taxon>Pentapetalae</taxon>
        <taxon>rosids</taxon>
        <taxon>fabids</taxon>
        <taxon>Malpighiales</taxon>
        <taxon>Rhizophoraceae</taxon>
        <taxon>Rhizophora</taxon>
    </lineage>
</organism>
<dbReference type="AlphaFoldDB" id="A0A2P2J5M4"/>
<accession>A0A2P2J5M4</accession>
<sequence>MSGYSYLSNIPHVGQNSIFVLFLSNCVEQVETVTLLLWMAVPEEWYSGEDGSMVICR</sequence>
<dbReference type="EMBL" id="GGEC01008282">
    <property type="protein sequence ID" value="MBW88765.1"/>
    <property type="molecule type" value="Transcribed_RNA"/>
</dbReference>
<name>A0A2P2J5M4_RHIMU</name>